<proteinExistence type="predicted"/>
<organism evidence="1">
    <name type="scientific">Virus NIOZ-UU159</name>
    <dbReference type="NCBI Taxonomy" id="2763270"/>
    <lineage>
        <taxon>Viruses</taxon>
    </lineage>
</organism>
<sequence>MKKKTKGGILYNFDITTIGKISVEREYNNSIVLDRDGIELMAEINAFAHSLDFVSKSNVFKKPNGYIFLIKEYTPDFEKYFINNLKKNICDNEDFITLLVDIYSDETFNLSYESVDTISFVKLSNTMKKLTDFILFDDYSSVEGKQVIESGLNETRDFLRNIKSIYGENYNKAKQGGVGSDEYSLSYSNSSNYIPIVSFKSYSEIKEILSMHISEEFFDNLTIVIGFANVFRFCGLFGNRTNVYKSLNNLYHILRYYPFYGDIEEKNKFIIDIYKDAYFALIEIVKKIYATCVSSNLNKKEVKSRLAILYQSVKDPKTPLRSSSKIASKK</sequence>
<evidence type="ECO:0000313" key="1">
    <source>
        <dbReference type="EMBL" id="QPI16760.1"/>
    </source>
</evidence>
<gene>
    <name evidence="1" type="ORF">NIOZUU159_00255</name>
</gene>
<reference evidence="1" key="1">
    <citation type="submission" date="2020-08" db="EMBL/GenBank/DDBJ databases">
        <title>Bridging the membrane lipid divide: bacteria of the FCB group superphylum have the potential to synthesize archaeal ether lipids.</title>
        <authorList>
            <person name="Villanueva L."/>
            <person name="von Meijenfeldt F.A.B."/>
            <person name="Westbye A.B."/>
            <person name="Yadav S."/>
            <person name="Hopmans E.C."/>
            <person name="Dutilh B.E."/>
            <person name="Sinninghe Damste J.S."/>
        </authorList>
    </citation>
    <scope>NUCLEOTIDE SEQUENCE</scope>
    <source>
        <strain evidence="1">NIOZ-UU159</strain>
    </source>
</reference>
<name>A0A7S9SV09_9VIRU</name>
<dbReference type="EMBL" id="MW030601">
    <property type="protein sequence ID" value="QPI16760.1"/>
    <property type="molecule type" value="Genomic_DNA"/>
</dbReference>
<accession>A0A7S9SV09</accession>
<protein>
    <submittedName>
        <fullName evidence="1">Uncharacterized protein</fullName>
    </submittedName>
</protein>